<comment type="caution">
    <text evidence="1">The sequence shown here is derived from an EMBL/GenBank/DDBJ whole genome shotgun (WGS) entry which is preliminary data.</text>
</comment>
<proteinExistence type="predicted"/>
<evidence type="ECO:0000313" key="2">
    <source>
        <dbReference type="Proteomes" id="UP000325315"/>
    </source>
</evidence>
<protein>
    <submittedName>
        <fullName evidence="1">Homeobox-DDT domain protein RLT3-like isoform X1</fullName>
    </submittedName>
</protein>
<sequence length="60" mass="6627">MEGVAGGLWYGPKRPQLLVVAELGTEQSTEPDSWRESAKGKDIFLMSYVYLGSSFLLFGI</sequence>
<dbReference type="AlphaFoldDB" id="A0A5B6VYQ7"/>
<organism evidence="1 2">
    <name type="scientific">Gossypium australe</name>
    <dbReference type="NCBI Taxonomy" id="47621"/>
    <lineage>
        <taxon>Eukaryota</taxon>
        <taxon>Viridiplantae</taxon>
        <taxon>Streptophyta</taxon>
        <taxon>Embryophyta</taxon>
        <taxon>Tracheophyta</taxon>
        <taxon>Spermatophyta</taxon>
        <taxon>Magnoliopsida</taxon>
        <taxon>eudicotyledons</taxon>
        <taxon>Gunneridae</taxon>
        <taxon>Pentapetalae</taxon>
        <taxon>rosids</taxon>
        <taxon>malvids</taxon>
        <taxon>Malvales</taxon>
        <taxon>Malvaceae</taxon>
        <taxon>Malvoideae</taxon>
        <taxon>Gossypium</taxon>
    </lineage>
</organism>
<evidence type="ECO:0000313" key="1">
    <source>
        <dbReference type="EMBL" id="KAA3474789.1"/>
    </source>
</evidence>
<keyword evidence="2" id="KW-1185">Reference proteome</keyword>
<reference evidence="2" key="1">
    <citation type="journal article" date="2019" name="Plant Biotechnol. J.">
        <title>Genome sequencing of the Australian wild diploid species Gossypium australe highlights disease resistance and delayed gland morphogenesis.</title>
        <authorList>
            <person name="Cai Y."/>
            <person name="Cai X."/>
            <person name="Wang Q."/>
            <person name="Wang P."/>
            <person name="Zhang Y."/>
            <person name="Cai C."/>
            <person name="Xu Y."/>
            <person name="Wang K."/>
            <person name="Zhou Z."/>
            <person name="Wang C."/>
            <person name="Geng S."/>
            <person name="Li B."/>
            <person name="Dong Q."/>
            <person name="Hou Y."/>
            <person name="Wang H."/>
            <person name="Ai P."/>
            <person name="Liu Z."/>
            <person name="Yi F."/>
            <person name="Sun M."/>
            <person name="An G."/>
            <person name="Cheng J."/>
            <person name="Zhang Y."/>
            <person name="Shi Q."/>
            <person name="Xie Y."/>
            <person name="Shi X."/>
            <person name="Chang Y."/>
            <person name="Huang F."/>
            <person name="Chen Y."/>
            <person name="Hong S."/>
            <person name="Mi L."/>
            <person name="Sun Q."/>
            <person name="Zhang L."/>
            <person name="Zhou B."/>
            <person name="Peng R."/>
            <person name="Zhang X."/>
            <person name="Liu F."/>
        </authorList>
    </citation>
    <scope>NUCLEOTIDE SEQUENCE [LARGE SCALE GENOMIC DNA]</scope>
    <source>
        <strain evidence="2">cv. PA1801</strain>
    </source>
</reference>
<dbReference type="GO" id="GO:0003677">
    <property type="term" value="F:DNA binding"/>
    <property type="evidence" value="ECO:0007669"/>
    <property type="project" value="UniProtKB-KW"/>
</dbReference>
<keyword evidence="1" id="KW-0238">DNA-binding</keyword>
<dbReference type="OrthoDB" id="6159439at2759"/>
<name>A0A5B6VYQ7_9ROSI</name>
<gene>
    <name evidence="1" type="ORF">EPI10_025048</name>
</gene>
<dbReference type="Proteomes" id="UP000325315">
    <property type="component" value="Unassembled WGS sequence"/>
</dbReference>
<dbReference type="EMBL" id="SMMG02000005">
    <property type="protein sequence ID" value="KAA3474789.1"/>
    <property type="molecule type" value="Genomic_DNA"/>
</dbReference>
<keyword evidence="1" id="KW-0371">Homeobox</keyword>
<accession>A0A5B6VYQ7</accession>